<dbReference type="InterPro" id="IPR051089">
    <property type="entry name" value="prtT"/>
</dbReference>
<dbReference type="Proteomes" id="UP000092993">
    <property type="component" value="Unassembled WGS sequence"/>
</dbReference>
<keyword evidence="3" id="KW-0238">DNA-binding</keyword>
<feature type="domain" description="Zn(2)-C6 fungal-type" evidence="7">
    <location>
        <begin position="192"/>
        <end position="225"/>
    </location>
</feature>
<dbReference type="GO" id="GO:0008270">
    <property type="term" value="F:zinc ion binding"/>
    <property type="evidence" value="ECO:0007669"/>
    <property type="project" value="InterPro"/>
</dbReference>
<gene>
    <name evidence="8" type="primary">priB_2</name>
    <name evidence="8" type="ORF">A0H81_05570</name>
</gene>
<evidence type="ECO:0000313" key="8">
    <source>
        <dbReference type="EMBL" id="OBZ74264.1"/>
    </source>
</evidence>
<dbReference type="SUPFAM" id="SSF57701">
    <property type="entry name" value="Zn2/Cys6 DNA-binding domain"/>
    <property type="match status" value="1"/>
</dbReference>
<proteinExistence type="predicted"/>
<evidence type="ECO:0000256" key="6">
    <source>
        <dbReference type="SAM" id="MobiDB-lite"/>
    </source>
</evidence>
<accession>A0A1C7MGW3</accession>
<evidence type="ECO:0000256" key="2">
    <source>
        <dbReference type="ARBA" id="ARBA00023015"/>
    </source>
</evidence>
<comment type="caution">
    <text evidence="8">The sequence shown here is derived from an EMBL/GenBank/DDBJ whole genome shotgun (WGS) entry which is preliminary data.</text>
</comment>
<dbReference type="STRING" id="5627.A0A1C7MGW3"/>
<dbReference type="GO" id="GO:0000981">
    <property type="term" value="F:DNA-binding transcription factor activity, RNA polymerase II-specific"/>
    <property type="evidence" value="ECO:0007669"/>
    <property type="project" value="InterPro"/>
</dbReference>
<dbReference type="GO" id="GO:0000976">
    <property type="term" value="F:transcription cis-regulatory region binding"/>
    <property type="evidence" value="ECO:0007669"/>
    <property type="project" value="TreeGrafter"/>
</dbReference>
<dbReference type="Pfam" id="PF00172">
    <property type="entry name" value="Zn_clus"/>
    <property type="match status" value="1"/>
</dbReference>
<keyword evidence="5" id="KW-0539">Nucleus</keyword>
<feature type="compositionally biased region" description="Polar residues" evidence="6">
    <location>
        <begin position="10"/>
        <end position="27"/>
    </location>
</feature>
<sequence length="550" mass="59834">MFPPAYNFPDQLSTNPVRSQMQDDPYGQQTSWHALVQQQVGDLTIPQRTNSPQVSSPQSSTSSKAEGSSHLNHFSSQLSAAAQAMGWSIPADLVTRLQDQYPQHANWSSSYHADNFSLQSEQLNHIVQPQLPGTVKTEDNRTSQLSSLPNDANQHLLEPSLYSIDDNAQTNGGGCERTKPKNRQGVAKRPGACARCRRLKMKCTFASDSAEICSRCSVGGHECVFPGRKPRSPGMRMVLRQQIREKDAMIDTLLNQVNPGPVMATPLSLVPSRLPLTTEERSAYRDVLTYLERLTAQNSARFMGEGRAKFDISALEDVSEESGESDDEAPDGVTSPRRASSPRVGITHQVDTLLEASAPTGMLASASLQHSRATAKSTVESTSDGASSHNSSAEGGIASETYFLPGPSSNLELRRLIVERQAAPDILLSGLVTPDDVAKLFQIHYQWINPIIPILDENIHTPAAVLGRCPFLFTVICAVASRYYQEKPHIYGMAMHFAKAAAANAVIDGWKTIEMCQAFALWSVYNPPDGVGKTIGPGVTPVSHSDLQPS</sequence>
<dbReference type="OrthoDB" id="39175at2759"/>
<keyword evidence="2" id="KW-0805">Transcription regulation</keyword>
<reference evidence="8 9" key="1">
    <citation type="submission" date="2016-03" db="EMBL/GenBank/DDBJ databases">
        <title>Whole genome sequencing of Grifola frondosa 9006-11.</title>
        <authorList>
            <person name="Min B."/>
            <person name="Park H."/>
            <person name="Kim J.-G."/>
            <person name="Cho H."/>
            <person name="Oh Y.-L."/>
            <person name="Kong W.-S."/>
            <person name="Choi I.-G."/>
        </authorList>
    </citation>
    <scope>NUCLEOTIDE SEQUENCE [LARGE SCALE GENOMIC DNA]</scope>
    <source>
        <strain evidence="8 9">9006-11</strain>
    </source>
</reference>
<dbReference type="InterPro" id="IPR001138">
    <property type="entry name" value="Zn2Cys6_DnaBD"/>
</dbReference>
<evidence type="ECO:0000313" key="9">
    <source>
        <dbReference type="Proteomes" id="UP000092993"/>
    </source>
</evidence>
<name>A0A1C7MGW3_GRIFR</name>
<feature type="region of interest" description="Disordered" evidence="6">
    <location>
        <begin position="366"/>
        <end position="400"/>
    </location>
</feature>
<feature type="compositionally biased region" description="Low complexity" evidence="6">
    <location>
        <begin position="51"/>
        <end position="63"/>
    </location>
</feature>
<dbReference type="CDD" id="cd00067">
    <property type="entry name" value="GAL4"/>
    <property type="match status" value="1"/>
</dbReference>
<dbReference type="GO" id="GO:0005634">
    <property type="term" value="C:nucleus"/>
    <property type="evidence" value="ECO:0007669"/>
    <property type="project" value="UniProtKB-SubCell"/>
</dbReference>
<comment type="subcellular location">
    <subcellularLocation>
        <location evidence="1">Nucleus</location>
    </subcellularLocation>
</comment>
<organism evidence="8 9">
    <name type="scientific">Grifola frondosa</name>
    <name type="common">Maitake</name>
    <name type="synonym">Polyporus frondosus</name>
    <dbReference type="NCBI Taxonomy" id="5627"/>
    <lineage>
        <taxon>Eukaryota</taxon>
        <taxon>Fungi</taxon>
        <taxon>Dikarya</taxon>
        <taxon>Basidiomycota</taxon>
        <taxon>Agaricomycotina</taxon>
        <taxon>Agaricomycetes</taxon>
        <taxon>Polyporales</taxon>
        <taxon>Grifolaceae</taxon>
        <taxon>Grifola</taxon>
    </lineage>
</organism>
<evidence type="ECO:0000259" key="7">
    <source>
        <dbReference type="PROSITE" id="PS50048"/>
    </source>
</evidence>
<feature type="region of interest" description="Disordered" evidence="6">
    <location>
        <begin position="46"/>
        <end position="72"/>
    </location>
</feature>
<dbReference type="PANTHER" id="PTHR31845">
    <property type="entry name" value="FINGER DOMAIN PROTEIN, PUTATIVE-RELATED"/>
    <property type="match status" value="1"/>
</dbReference>
<dbReference type="SMART" id="SM00066">
    <property type="entry name" value="GAL4"/>
    <property type="match status" value="1"/>
</dbReference>
<feature type="region of interest" description="Disordered" evidence="6">
    <location>
        <begin position="1"/>
        <end position="27"/>
    </location>
</feature>
<feature type="compositionally biased region" description="Polar residues" evidence="6">
    <location>
        <begin position="366"/>
        <end position="393"/>
    </location>
</feature>
<dbReference type="Gene3D" id="4.10.240.10">
    <property type="entry name" value="Zn(2)-C6 fungal-type DNA-binding domain"/>
    <property type="match status" value="1"/>
</dbReference>
<dbReference type="PANTHER" id="PTHR31845:SF19">
    <property type="entry name" value="TRANSCRIPTION FACTOR DOMAIN-CONTAINING PROTEIN"/>
    <property type="match status" value="1"/>
</dbReference>
<evidence type="ECO:0000256" key="4">
    <source>
        <dbReference type="ARBA" id="ARBA00023163"/>
    </source>
</evidence>
<evidence type="ECO:0000256" key="5">
    <source>
        <dbReference type="ARBA" id="ARBA00023242"/>
    </source>
</evidence>
<dbReference type="AlphaFoldDB" id="A0A1C7MGW3"/>
<dbReference type="PROSITE" id="PS00463">
    <property type="entry name" value="ZN2_CY6_FUNGAL_1"/>
    <property type="match status" value="1"/>
</dbReference>
<dbReference type="EMBL" id="LUGG01000005">
    <property type="protein sequence ID" value="OBZ74264.1"/>
    <property type="molecule type" value="Genomic_DNA"/>
</dbReference>
<dbReference type="InterPro" id="IPR036864">
    <property type="entry name" value="Zn2-C6_fun-type_DNA-bd_sf"/>
</dbReference>
<dbReference type="PROSITE" id="PS50048">
    <property type="entry name" value="ZN2_CY6_FUNGAL_2"/>
    <property type="match status" value="1"/>
</dbReference>
<feature type="region of interest" description="Disordered" evidence="6">
    <location>
        <begin position="316"/>
        <end position="346"/>
    </location>
</feature>
<evidence type="ECO:0000256" key="1">
    <source>
        <dbReference type="ARBA" id="ARBA00004123"/>
    </source>
</evidence>
<evidence type="ECO:0000256" key="3">
    <source>
        <dbReference type="ARBA" id="ARBA00023125"/>
    </source>
</evidence>
<feature type="compositionally biased region" description="Acidic residues" evidence="6">
    <location>
        <begin position="317"/>
        <end position="330"/>
    </location>
</feature>
<keyword evidence="4" id="KW-0804">Transcription</keyword>
<protein>
    <submittedName>
        <fullName evidence="8">Protein priB</fullName>
    </submittedName>
</protein>
<keyword evidence="9" id="KW-1185">Reference proteome</keyword>